<feature type="non-terminal residue" evidence="1">
    <location>
        <position position="108"/>
    </location>
</feature>
<dbReference type="EMBL" id="CAJNNW010008001">
    <property type="protein sequence ID" value="CAE8649661.1"/>
    <property type="molecule type" value="Genomic_DNA"/>
</dbReference>
<dbReference type="Proteomes" id="UP000626109">
    <property type="component" value="Unassembled WGS sequence"/>
</dbReference>
<protein>
    <submittedName>
        <fullName evidence="1">Uncharacterized protein</fullName>
    </submittedName>
</protein>
<evidence type="ECO:0000313" key="2">
    <source>
        <dbReference type="Proteomes" id="UP000626109"/>
    </source>
</evidence>
<reference evidence="1" key="1">
    <citation type="submission" date="2021-02" db="EMBL/GenBank/DDBJ databases">
        <authorList>
            <person name="Dougan E. K."/>
            <person name="Rhodes N."/>
            <person name="Thang M."/>
            <person name="Chan C."/>
        </authorList>
    </citation>
    <scope>NUCLEOTIDE SEQUENCE</scope>
</reference>
<comment type="caution">
    <text evidence="1">The sequence shown here is derived from an EMBL/GenBank/DDBJ whole genome shotgun (WGS) entry which is preliminary data.</text>
</comment>
<accession>A0A813IEQ0</accession>
<name>A0A813IEQ0_POLGL</name>
<evidence type="ECO:0000313" key="1">
    <source>
        <dbReference type="EMBL" id="CAE8649661.1"/>
    </source>
</evidence>
<proteinExistence type="predicted"/>
<organism evidence="1 2">
    <name type="scientific">Polarella glacialis</name>
    <name type="common">Dinoflagellate</name>
    <dbReference type="NCBI Taxonomy" id="89957"/>
    <lineage>
        <taxon>Eukaryota</taxon>
        <taxon>Sar</taxon>
        <taxon>Alveolata</taxon>
        <taxon>Dinophyceae</taxon>
        <taxon>Suessiales</taxon>
        <taxon>Suessiaceae</taxon>
        <taxon>Polarella</taxon>
    </lineage>
</organism>
<sequence length="108" mass="11560">MLLTVILKEALATAADIDKLALQQPAAVAACLQAEKDRTRLLEELLAGWHAAIWGPHHEALVRNAERLSKAKALQGRAQGVVNQAWKETVQLAAETLGSSLSLGDVSE</sequence>
<dbReference type="AlphaFoldDB" id="A0A813IEQ0"/>
<gene>
    <name evidence="1" type="ORF">PGLA2088_LOCUS7626</name>
</gene>